<sequence length="98" mass="10476">MSRTIAVRYRAGLVGESRRQVHLCTLDDDDATGRGELPEHWATHCGLRIPDTVAETADRPAGMPCLPCLMLTASPREAATSIVPGLSHGSDAPDRPAE</sequence>
<name>A0A1I2A4N0_9ACTN</name>
<dbReference type="AlphaFoldDB" id="A0A1I2A4N0"/>
<accession>A0A1I2A4N0</accession>
<dbReference type="RefSeq" id="WP_092928513.1">
    <property type="nucleotide sequence ID" value="NZ_FOMZ01000012.1"/>
</dbReference>
<reference evidence="2" key="1">
    <citation type="submission" date="2016-10" db="EMBL/GenBank/DDBJ databases">
        <authorList>
            <person name="Varghese N."/>
            <person name="Submissions S."/>
        </authorList>
    </citation>
    <scope>NUCLEOTIDE SEQUENCE [LARGE SCALE GENOMIC DNA]</scope>
    <source>
        <strain evidence="2">DSM 45004</strain>
    </source>
</reference>
<dbReference type="Proteomes" id="UP000198716">
    <property type="component" value="Unassembled WGS sequence"/>
</dbReference>
<gene>
    <name evidence="1" type="ORF">SAMN04487819_112104</name>
</gene>
<dbReference type="EMBL" id="FOMZ01000012">
    <property type="protein sequence ID" value="SFE38538.1"/>
    <property type="molecule type" value="Genomic_DNA"/>
</dbReference>
<evidence type="ECO:0000313" key="2">
    <source>
        <dbReference type="Proteomes" id="UP000198716"/>
    </source>
</evidence>
<organism evidence="1 2">
    <name type="scientific">Actinopolyspora alba</name>
    <dbReference type="NCBI Taxonomy" id="673379"/>
    <lineage>
        <taxon>Bacteria</taxon>
        <taxon>Bacillati</taxon>
        <taxon>Actinomycetota</taxon>
        <taxon>Actinomycetes</taxon>
        <taxon>Actinopolysporales</taxon>
        <taxon>Actinopolysporaceae</taxon>
        <taxon>Actinopolyspora</taxon>
        <taxon>Actinopolyspora alba group</taxon>
    </lineage>
</organism>
<protein>
    <submittedName>
        <fullName evidence="1">Uncharacterized protein</fullName>
    </submittedName>
</protein>
<keyword evidence="2" id="KW-1185">Reference proteome</keyword>
<proteinExistence type="predicted"/>
<evidence type="ECO:0000313" key="1">
    <source>
        <dbReference type="EMBL" id="SFE38538.1"/>
    </source>
</evidence>